<organism evidence="2 3">
    <name type="scientific">Steinernema hermaphroditum</name>
    <dbReference type="NCBI Taxonomy" id="289476"/>
    <lineage>
        <taxon>Eukaryota</taxon>
        <taxon>Metazoa</taxon>
        <taxon>Ecdysozoa</taxon>
        <taxon>Nematoda</taxon>
        <taxon>Chromadorea</taxon>
        <taxon>Rhabditida</taxon>
        <taxon>Tylenchina</taxon>
        <taxon>Panagrolaimomorpha</taxon>
        <taxon>Strongyloidoidea</taxon>
        <taxon>Steinernematidae</taxon>
        <taxon>Steinernema</taxon>
    </lineage>
</organism>
<accession>A0AA39LHY7</accession>
<dbReference type="EMBL" id="JAUCMV010000005">
    <property type="protein sequence ID" value="KAK0397820.1"/>
    <property type="molecule type" value="Genomic_DNA"/>
</dbReference>
<dbReference type="Proteomes" id="UP001175271">
    <property type="component" value="Unassembled WGS sequence"/>
</dbReference>
<keyword evidence="3" id="KW-1185">Reference proteome</keyword>
<feature type="region of interest" description="Disordered" evidence="1">
    <location>
        <begin position="1"/>
        <end position="30"/>
    </location>
</feature>
<name>A0AA39LHY7_9BILA</name>
<comment type="caution">
    <text evidence="2">The sequence shown here is derived from an EMBL/GenBank/DDBJ whole genome shotgun (WGS) entry which is preliminary data.</text>
</comment>
<evidence type="ECO:0000256" key="1">
    <source>
        <dbReference type="SAM" id="MobiDB-lite"/>
    </source>
</evidence>
<dbReference type="AlphaFoldDB" id="A0AA39LHY7"/>
<evidence type="ECO:0000313" key="3">
    <source>
        <dbReference type="Proteomes" id="UP001175271"/>
    </source>
</evidence>
<evidence type="ECO:0000313" key="2">
    <source>
        <dbReference type="EMBL" id="KAK0397820.1"/>
    </source>
</evidence>
<gene>
    <name evidence="2" type="ORF">QR680_002285</name>
</gene>
<protein>
    <submittedName>
        <fullName evidence="2">Uncharacterized protein</fullName>
    </submittedName>
</protein>
<sequence length="110" mass="12697">MTTRLPFQGRSPSLDPRNPDHYARRWPPPRTSSRYVSMRVWPFIGQLLRDIFWVIVSGSMAAIDIRLTHTKTRSFRCIAEPWLRNVSRADGSSFTFPASLPINPLGSLRR</sequence>
<reference evidence="2" key="1">
    <citation type="submission" date="2023-06" db="EMBL/GenBank/DDBJ databases">
        <title>Genomic analysis of the entomopathogenic nematode Steinernema hermaphroditum.</title>
        <authorList>
            <person name="Schwarz E.M."/>
            <person name="Heppert J.K."/>
            <person name="Baniya A."/>
            <person name="Schwartz H.T."/>
            <person name="Tan C.-H."/>
            <person name="Antoshechkin I."/>
            <person name="Sternberg P.W."/>
            <person name="Goodrich-Blair H."/>
            <person name="Dillman A.R."/>
        </authorList>
    </citation>
    <scope>NUCLEOTIDE SEQUENCE</scope>
    <source>
        <strain evidence="2">PS9179</strain>
        <tissue evidence="2">Whole animal</tissue>
    </source>
</reference>
<proteinExistence type="predicted"/>